<dbReference type="Gene3D" id="3.30.450.20">
    <property type="entry name" value="PAS domain"/>
    <property type="match status" value="2"/>
</dbReference>
<dbReference type="EMBL" id="JAFBWN010000001">
    <property type="protein sequence ID" value="MBM2353417.1"/>
    <property type="molecule type" value="Genomic_DNA"/>
</dbReference>
<dbReference type="InterPro" id="IPR036890">
    <property type="entry name" value="HATPase_C_sf"/>
</dbReference>
<feature type="domain" description="Histidine kinase" evidence="5">
    <location>
        <begin position="314"/>
        <end position="521"/>
    </location>
</feature>
<reference evidence="8" key="1">
    <citation type="submission" date="2021-01" db="EMBL/GenBank/DDBJ databases">
        <title>Diatom-associated Roseobacters Show Island Model of Population Structure.</title>
        <authorList>
            <person name="Qu L."/>
            <person name="Feng X."/>
            <person name="Chen Y."/>
            <person name="Li L."/>
            <person name="Wang X."/>
            <person name="Hu Z."/>
            <person name="Wang H."/>
            <person name="Luo H."/>
        </authorList>
    </citation>
    <scope>NUCLEOTIDE SEQUENCE</scope>
    <source>
        <strain evidence="8">SM26-45</strain>
    </source>
</reference>
<dbReference type="SUPFAM" id="SSF55785">
    <property type="entry name" value="PYP-like sensor domain (PAS domain)"/>
    <property type="match status" value="1"/>
</dbReference>
<dbReference type="PRINTS" id="PR00344">
    <property type="entry name" value="BCTRLSENSOR"/>
</dbReference>
<protein>
    <recommendedName>
        <fullName evidence="2">histidine kinase</fullName>
        <ecNumber evidence="2">2.7.13.3</ecNumber>
    </recommendedName>
</protein>
<evidence type="ECO:0000259" key="7">
    <source>
        <dbReference type="PROSITE" id="PS50112"/>
    </source>
</evidence>
<feature type="modified residue" description="4-aspartylphosphate" evidence="3">
    <location>
        <position position="579"/>
    </location>
</feature>
<dbReference type="PANTHER" id="PTHR43065">
    <property type="entry name" value="SENSOR HISTIDINE KINASE"/>
    <property type="match status" value="1"/>
</dbReference>
<evidence type="ECO:0000256" key="3">
    <source>
        <dbReference type="PROSITE-ProRule" id="PRU00169"/>
    </source>
</evidence>
<dbReference type="SMART" id="SM00387">
    <property type="entry name" value="HATPase_c"/>
    <property type="match status" value="1"/>
</dbReference>
<feature type="domain" description="Response regulatory" evidence="6">
    <location>
        <begin position="529"/>
        <end position="641"/>
    </location>
</feature>
<dbReference type="Proteomes" id="UP000809337">
    <property type="component" value="Unassembled WGS sequence"/>
</dbReference>
<evidence type="ECO:0000256" key="2">
    <source>
        <dbReference type="ARBA" id="ARBA00012438"/>
    </source>
</evidence>
<dbReference type="PROSITE" id="PS50110">
    <property type="entry name" value="RESPONSE_REGULATORY"/>
    <property type="match status" value="1"/>
</dbReference>
<dbReference type="InterPro" id="IPR000014">
    <property type="entry name" value="PAS"/>
</dbReference>
<dbReference type="Pfam" id="PF00072">
    <property type="entry name" value="Response_reg"/>
    <property type="match status" value="1"/>
</dbReference>
<dbReference type="Gene3D" id="3.30.565.10">
    <property type="entry name" value="Histidine kinase-like ATPase, C-terminal domain"/>
    <property type="match status" value="1"/>
</dbReference>
<dbReference type="InterPro" id="IPR011006">
    <property type="entry name" value="CheY-like_superfamily"/>
</dbReference>
<dbReference type="InterPro" id="IPR013656">
    <property type="entry name" value="PAS_4"/>
</dbReference>
<dbReference type="Gene3D" id="3.40.50.2300">
    <property type="match status" value="1"/>
</dbReference>
<dbReference type="SMART" id="SM00448">
    <property type="entry name" value="REC"/>
    <property type="match status" value="1"/>
</dbReference>
<feature type="domain" description="PAS" evidence="7">
    <location>
        <begin position="185"/>
        <end position="255"/>
    </location>
</feature>
<dbReference type="InterPro" id="IPR035965">
    <property type="entry name" value="PAS-like_dom_sf"/>
</dbReference>
<dbReference type="Pfam" id="PF08448">
    <property type="entry name" value="PAS_4"/>
    <property type="match status" value="1"/>
</dbReference>
<keyword evidence="4" id="KW-0175">Coiled coil</keyword>
<gene>
    <name evidence="8" type="ORF">JQX14_02620</name>
</gene>
<dbReference type="CDD" id="cd00156">
    <property type="entry name" value="REC"/>
    <property type="match status" value="1"/>
</dbReference>
<evidence type="ECO:0000259" key="5">
    <source>
        <dbReference type="PROSITE" id="PS50109"/>
    </source>
</evidence>
<dbReference type="AlphaFoldDB" id="A0A9Q2NIS8"/>
<dbReference type="SUPFAM" id="SSF52172">
    <property type="entry name" value="CheY-like"/>
    <property type="match status" value="1"/>
</dbReference>
<dbReference type="Pfam" id="PF02518">
    <property type="entry name" value="HATPase_c"/>
    <property type="match status" value="1"/>
</dbReference>
<feature type="coiled-coil region" evidence="4">
    <location>
        <begin position="158"/>
        <end position="195"/>
    </location>
</feature>
<comment type="catalytic activity">
    <reaction evidence="1">
        <text>ATP + protein L-histidine = ADP + protein N-phospho-L-histidine.</text>
        <dbReference type="EC" id="2.7.13.3"/>
    </reaction>
</comment>
<evidence type="ECO:0000259" key="6">
    <source>
        <dbReference type="PROSITE" id="PS50110"/>
    </source>
</evidence>
<dbReference type="PROSITE" id="PS50109">
    <property type="entry name" value="HIS_KIN"/>
    <property type="match status" value="1"/>
</dbReference>
<dbReference type="GO" id="GO:0004673">
    <property type="term" value="F:protein histidine kinase activity"/>
    <property type="evidence" value="ECO:0007669"/>
    <property type="project" value="UniProtKB-EC"/>
</dbReference>
<comment type="caution">
    <text evidence="8">The sequence shown here is derived from an EMBL/GenBank/DDBJ whole genome shotgun (WGS) entry which is preliminary data.</text>
</comment>
<evidence type="ECO:0000313" key="9">
    <source>
        <dbReference type="Proteomes" id="UP000809337"/>
    </source>
</evidence>
<evidence type="ECO:0000313" key="8">
    <source>
        <dbReference type="EMBL" id="MBM2353417.1"/>
    </source>
</evidence>
<dbReference type="Gene3D" id="1.10.287.130">
    <property type="match status" value="1"/>
</dbReference>
<dbReference type="InterPro" id="IPR004358">
    <property type="entry name" value="Sig_transdc_His_kin-like_C"/>
</dbReference>
<dbReference type="PANTHER" id="PTHR43065:SF42">
    <property type="entry name" value="TWO-COMPONENT SENSOR PPRA"/>
    <property type="match status" value="1"/>
</dbReference>
<keyword evidence="3" id="KW-0597">Phosphoprotein</keyword>
<dbReference type="InterPro" id="IPR001789">
    <property type="entry name" value="Sig_transdc_resp-reg_receiver"/>
</dbReference>
<evidence type="ECO:0000256" key="1">
    <source>
        <dbReference type="ARBA" id="ARBA00000085"/>
    </source>
</evidence>
<dbReference type="GO" id="GO:0000160">
    <property type="term" value="P:phosphorelay signal transduction system"/>
    <property type="evidence" value="ECO:0007669"/>
    <property type="project" value="InterPro"/>
</dbReference>
<dbReference type="SUPFAM" id="SSF55874">
    <property type="entry name" value="ATPase domain of HSP90 chaperone/DNA topoisomerase II/histidine kinase"/>
    <property type="match status" value="1"/>
</dbReference>
<name>A0A9Q2NIS8_9RHOB</name>
<organism evidence="8 9">
    <name type="scientific">Pseudosulfitobacter pseudonitzschiae</name>
    <dbReference type="NCBI Taxonomy" id="1402135"/>
    <lineage>
        <taxon>Bacteria</taxon>
        <taxon>Pseudomonadati</taxon>
        <taxon>Pseudomonadota</taxon>
        <taxon>Alphaproteobacteria</taxon>
        <taxon>Rhodobacterales</taxon>
        <taxon>Roseobacteraceae</taxon>
        <taxon>Pseudosulfitobacter</taxon>
    </lineage>
</organism>
<dbReference type="Pfam" id="PF12860">
    <property type="entry name" value="PAS_7"/>
    <property type="match status" value="1"/>
</dbReference>
<dbReference type="EC" id="2.7.13.3" evidence="2"/>
<dbReference type="PROSITE" id="PS50112">
    <property type="entry name" value="PAS"/>
    <property type="match status" value="1"/>
</dbReference>
<sequence length="643" mass="68965">MLPPSAEDRHVPRNDDQNRALTTAGLNLIAQALSIYDSDLRLSVCNVAFQQMFRLPDALVQPGATFEDTIRHIATQGEYGPIDDIEAFVAERVSTARAFEPHYMERTRANGRTISVEGAPLPQGGWVTVYTDITRTKDQEHMLRARSDALSDMVLSRSEELAATNRQLSATVAALEEAKRELTEMEARTRLVTEMMPAHIAHVDETGHYTYTNRRLSSILPDRPSDLMGLHISDALGPTNYALIAPHLQAAYEGRPSVFEFTDGPSARRIRAAFTPDTAQGAYILSMDVTEETQARVALQQNRKRALAAQMTSGLAHDFSNLLTIILGLQSKLERMDDLPEGAAPLIEGTRAAARRGGHLLDGIANATAARVLRPGPVEVAGLLADVATLASPTLPAGQTLRVDCTLPPGPLLLDTGIVQDSLLNLILNARDACGAKGTITLTAAAIGETWVEFTVTDTGPGFSDEALHKACDPFFTTKGGEGSGLGLPMVYDMTKTAGGHLGLRNTLTGAEVRLRLPLNRPAPVTGGMVLLVEDRDDLRALYRDMLMGLGHSVVEAASVDEATALTADLPDIGLILSDIRLGAASGIDLADRLKDAGTPIILMTSLPVTDPTHRAALMRAPVLQKPFSADDLAALLMPQAAQ</sequence>
<dbReference type="InterPro" id="IPR003594">
    <property type="entry name" value="HATPase_dom"/>
</dbReference>
<dbReference type="InterPro" id="IPR005467">
    <property type="entry name" value="His_kinase_dom"/>
</dbReference>
<accession>A0A9Q2NIS8</accession>
<evidence type="ECO:0000256" key="4">
    <source>
        <dbReference type="SAM" id="Coils"/>
    </source>
</evidence>
<proteinExistence type="predicted"/>